<dbReference type="PANTHER" id="PTHR39087">
    <property type="entry name" value="UPF0104 MEMBRANE PROTEIN MJ1595"/>
    <property type="match status" value="1"/>
</dbReference>
<dbReference type="Proteomes" id="UP000742460">
    <property type="component" value="Unassembled WGS sequence"/>
</dbReference>
<evidence type="ECO:0000313" key="9">
    <source>
        <dbReference type="Proteomes" id="UP000742460"/>
    </source>
</evidence>
<dbReference type="EMBL" id="DYUE01000046">
    <property type="protein sequence ID" value="HJG90413.1"/>
    <property type="molecule type" value="Genomic_DNA"/>
</dbReference>
<evidence type="ECO:0000256" key="4">
    <source>
        <dbReference type="ARBA" id="ARBA00022989"/>
    </source>
</evidence>
<dbReference type="InterPro" id="IPR022791">
    <property type="entry name" value="L-PG_synthase/AglD"/>
</dbReference>
<accession>A0A921SW77</accession>
<feature type="transmembrane region" description="Helical" evidence="7">
    <location>
        <begin position="184"/>
        <end position="201"/>
    </location>
</feature>
<keyword evidence="5 7" id="KW-0472">Membrane</keyword>
<dbReference type="GO" id="GO:0005886">
    <property type="term" value="C:plasma membrane"/>
    <property type="evidence" value="ECO:0007669"/>
    <property type="project" value="UniProtKB-SubCell"/>
</dbReference>
<feature type="transmembrane region" description="Helical" evidence="7">
    <location>
        <begin position="158"/>
        <end position="177"/>
    </location>
</feature>
<feature type="transmembrane region" description="Helical" evidence="7">
    <location>
        <begin position="133"/>
        <end position="152"/>
    </location>
</feature>
<reference evidence="8" key="1">
    <citation type="journal article" date="2021" name="PeerJ">
        <title>Extensive microbial diversity within the chicken gut microbiome revealed by metagenomics and culture.</title>
        <authorList>
            <person name="Gilroy R."/>
            <person name="Ravi A."/>
            <person name="Getino M."/>
            <person name="Pursley I."/>
            <person name="Horton D.L."/>
            <person name="Alikhan N.F."/>
            <person name="Baker D."/>
            <person name="Gharbi K."/>
            <person name="Hall N."/>
            <person name="Watson M."/>
            <person name="Adriaenssens E.M."/>
            <person name="Foster-Nyarko E."/>
            <person name="Jarju S."/>
            <person name="Secka A."/>
            <person name="Antonio M."/>
            <person name="Oren A."/>
            <person name="Chaudhuri R.R."/>
            <person name="La Ragione R."/>
            <person name="Hildebrand F."/>
            <person name="Pallen M.J."/>
        </authorList>
    </citation>
    <scope>NUCLEOTIDE SEQUENCE</scope>
    <source>
        <strain evidence="8">ChiGjej5B5-22894</strain>
    </source>
</reference>
<feature type="transmembrane region" description="Helical" evidence="7">
    <location>
        <begin position="91"/>
        <end position="112"/>
    </location>
</feature>
<feature type="transmembrane region" description="Helical" evidence="7">
    <location>
        <begin position="207"/>
        <end position="228"/>
    </location>
</feature>
<comment type="subcellular location">
    <subcellularLocation>
        <location evidence="1">Cell membrane</location>
        <topology evidence="1">Multi-pass membrane protein</topology>
    </subcellularLocation>
</comment>
<keyword evidence="3 7" id="KW-0812">Transmembrane</keyword>
<gene>
    <name evidence="8" type="ORF">K8V81_01680</name>
</gene>
<organism evidence="8 9">
    <name type="scientific">Brachybacterium massiliense</name>
    <dbReference type="NCBI Taxonomy" id="1755098"/>
    <lineage>
        <taxon>Bacteria</taxon>
        <taxon>Bacillati</taxon>
        <taxon>Actinomycetota</taxon>
        <taxon>Actinomycetes</taxon>
        <taxon>Micrococcales</taxon>
        <taxon>Dermabacteraceae</taxon>
        <taxon>Brachybacterium</taxon>
    </lineage>
</organism>
<evidence type="ECO:0000256" key="5">
    <source>
        <dbReference type="ARBA" id="ARBA00023136"/>
    </source>
</evidence>
<evidence type="ECO:0000256" key="6">
    <source>
        <dbReference type="SAM" id="MobiDB-lite"/>
    </source>
</evidence>
<feature type="transmembrane region" description="Helical" evidence="7">
    <location>
        <begin position="53"/>
        <end position="71"/>
    </location>
</feature>
<proteinExistence type="predicted"/>
<reference evidence="8" key="2">
    <citation type="submission" date="2021-09" db="EMBL/GenBank/DDBJ databases">
        <authorList>
            <person name="Gilroy R."/>
        </authorList>
    </citation>
    <scope>NUCLEOTIDE SEQUENCE</scope>
    <source>
        <strain evidence="8">ChiGjej5B5-22894</strain>
    </source>
</reference>
<evidence type="ECO:0000256" key="3">
    <source>
        <dbReference type="ARBA" id="ARBA00022692"/>
    </source>
</evidence>
<name>A0A921SW77_9MICO</name>
<sequence length="378" mass="37868">MSEASPGSPDSPRSPSSARPEQAGAAPSGEDWLAEEMADLDAERPPRATAGKVVAQLVSALLVIALLAWALPWATGASWGEIAGAFSSLPLWAVPAMALLGVGALLLESLTVRAALPGSRWSPALQGHAASSATALAVPGGSILGLTLMGWILRRAGLALPVILTGIMAASLVEMALTSVLIPVIGLGAYALSSSLAPAGIALPGALWAALLAVLGALLALAATALLLRRSVLTWLLAHSGQSVPEHIAAQILRIRDSVVEVLRHRAAALTLPTAGARLLQWGALLLAIEAVGAEVPLLLTVAIFALGRVLSLVPLTPGGAGVTEAVGGAALVALGVGSAQAASAMLLLLVTMLLVPLVCGGIATAAAFTTAPARRAR</sequence>
<protein>
    <submittedName>
        <fullName evidence="8">Flippase-like domain-containing protein</fullName>
    </submittedName>
</protein>
<dbReference type="Pfam" id="PF03706">
    <property type="entry name" value="LPG_synthase_TM"/>
    <property type="match status" value="1"/>
</dbReference>
<keyword evidence="2" id="KW-1003">Cell membrane</keyword>
<dbReference type="PANTHER" id="PTHR39087:SF2">
    <property type="entry name" value="UPF0104 MEMBRANE PROTEIN MJ1595"/>
    <property type="match status" value="1"/>
</dbReference>
<feature type="compositionally biased region" description="Low complexity" evidence="6">
    <location>
        <begin position="1"/>
        <end position="20"/>
    </location>
</feature>
<evidence type="ECO:0000256" key="2">
    <source>
        <dbReference type="ARBA" id="ARBA00022475"/>
    </source>
</evidence>
<evidence type="ECO:0000313" key="8">
    <source>
        <dbReference type="EMBL" id="HJG90413.1"/>
    </source>
</evidence>
<comment type="caution">
    <text evidence="8">The sequence shown here is derived from an EMBL/GenBank/DDBJ whole genome shotgun (WGS) entry which is preliminary data.</text>
</comment>
<evidence type="ECO:0000256" key="7">
    <source>
        <dbReference type="SAM" id="Phobius"/>
    </source>
</evidence>
<dbReference type="AlphaFoldDB" id="A0A921SW77"/>
<feature type="transmembrane region" description="Helical" evidence="7">
    <location>
        <begin position="345"/>
        <end position="369"/>
    </location>
</feature>
<keyword evidence="4 7" id="KW-1133">Transmembrane helix</keyword>
<feature type="transmembrane region" description="Helical" evidence="7">
    <location>
        <begin position="284"/>
        <end position="307"/>
    </location>
</feature>
<feature type="region of interest" description="Disordered" evidence="6">
    <location>
        <begin position="1"/>
        <end position="34"/>
    </location>
</feature>
<evidence type="ECO:0000256" key="1">
    <source>
        <dbReference type="ARBA" id="ARBA00004651"/>
    </source>
</evidence>